<dbReference type="STRING" id="1349785.GCA_000509405_00669"/>
<keyword evidence="14" id="KW-1185">Reference proteome</keyword>
<dbReference type="CDD" id="cd02970">
    <property type="entry name" value="PRX_like2"/>
    <property type="match status" value="1"/>
</dbReference>
<dbReference type="InterPro" id="IPR013766">
    <property type="entry name" value="Thioredoxin_domain"/>
</dbReference>
<dbReference type="KEGG" id="tmar:MARIT_0626"/>
<evidence type="ECO:0000259" key="12">
    <source>
        <dbReference type="PROSITE" id="PS51352"/>
    </source>
</evidence>
<keyword evidence="3" id="KW-0575">Peroxidase</keyword>
<evidence type="ECO:0000256" key="1">
    <source>
        <dbReference type="ARBA" id="ARBA00003330"/>
    </source>
</evidence>
<evidence type="ECO:0000256" key="8">
    <source>
        <dbReference type="ARBA" id="ARBA00032824"/>
    </source>
</evidence>
<evidence type="ECO:0000256" key="5">
    <source>
        <dbReference type="ARBA" id="ARBA00023002"/>
    </source>
</evidence>
<keyword evidence="7" id="KW-0676">Redox-active center</keyword>
<proteinExistence type="inferred from homology"/>
<keyword evidence="6" id="KW-1015">Disulfide bond</keyword>
<feature type="domain" description="Thioredoxin" evidence="12">
    <location>
        <begin position="44"/>
        <end position="216"/>
    </location>
</feature>
<sequence length="217" mass="24319">MMSLSKILANTKEISAKNIPLEQLTIMQNSTKALKDVALSKKAIQPGSTLPVFNLVDATSKPVSLDDFKSDFLVVSFYRGGWCPYCNLELKALQDIIPQLKELGADLVAISPETPDNSLSTSEKNKLTFSVLSDLDNTYAKSIGLVFKMPEELREVYHSFNLHVDQSNGNKDYELPMPATFIVNKQREIIYSFAPEDYTERLDPEIILDVLKKQPVS</sequence>
<evidence type="ECO:0000256" key="7">
    <source>
        <dbReference type="ARBA" id="ARBA00023284"/>
    </source>
</evidence>
<dbReference type="GO" id="GO:0008379">
    <property type="term" value="F:thioredoxin peroxidase activity"/>
    <property type="evidence" value="ECO:0007669"/>
    <property type="project" value="TreeGrafter"/>
</dbReference>
<dbReference type="EC" id="1.11.1.24" evidence="2"/>
<evidence type="ECO:0000256" key="6">
    <source>
        <dbReference type="ARBA" id="ARBA00023157"/>
    </source>
</evidence>
<dbReference type="InterPro" id="IPR036249">
    <property type="entry name" value="Thioredoxin-like_sf"/>
</dbReference>
<organism evidence="13 14">
    <name type="scientific">Tenacibaculum maritimum NCIMB 2154</name>
    <dbReference type="NCBI Taxonomy" id="1349785"/>
    <lineage>
        <taxon>Bacteria</taxon>
        <taxon>Pseudomonadati</taxon>
        <taxon>Bacteroidota</taxon>
        <taxon>Flavobacteriia</taxon>
        <taxon>Flavobacteriales</taxon>
        <taxon>Flavobacteriaceae</taxon>
        <taxon>Tenacibaculum</taxon>
    </lineage>
</organism>
<comment type="function">
    <text evidence="1">Thiol-specific peroxidase that catalyzes the reduction of hydrogen peroxide and organic hydroperoxides to water and alcohols, respectively. Plays a role in cell protection against oxidative stress by detoxifying peroxides and as sensor of hydrogen peroxide-mediated signaling events.</text>
</comment>
<protein>
    <recommendedName>
        <fullName evidence="2">thioredoxin-dependent peroxiredoxin</fullName>
        <ecNumber evidence="2">1.11.1.24</ecNumber>
    </recommendedName>
    <alternativeName>
        <fullName evidence="8">Thioredoxin peroxidase</fullName>
    </alternativeName>
    <alternativeName>
        <fullName evidence="10">Thioredoxin-dependent peroxiredoxin Bcp</fullName>
    </alternativeName>
</protein>
<accession>A0A2H1E782</accession>
<name>A0A2H1E782_9FLAO</name>
<dbReference type="Gene3D" id="3.40.30.10">
    <property type="entry name" value="Glutaredoxin"/>
    <property type="match status" value="1"/>
</dbReference>
<keyword evidence="5" id="KW-0560">Oxidoreductase</keyword>
<dbReference type="AlphaFoldDB" id="A0A2H1E782"/>
<dbReference type="InterPro" id="IPR000866">
    <property type="entry name" value="AhpC/TSA"/>
</dbReference>
<dbReference type="PANTHER" id="PTHR42801">
    <property type="entry name" value="THIOREDOXIN-DEPENDENT PEROXIDE REDUCTASE"/>
    <property type="match status" value="1"/>
</dbReference>
<comment type="catalytic activity">
    <reaction evidence="11">
        <text>a hydroperoxide + [thioredoxin]-dithiol = an alcohol + [thioredoxin]-disulfide + H2O</text>
        <dbReference type="Rhea" id="RHEA:62620"/>
        <dbReference type="Rhea" id="RHEA-COMP:10698"/>
        <dbReference type="Rhea" id="RHEA-COMP:10700"/>
        <dbReference type="ChEBI" id="CHEBI:15377"/>
        <dbReference type="ChEBI" id="CHEBI:29950"/>
        <dbReference type="ChEBI" id="CHEBI:30879"/>
        <dbReference type="ChEBI" id="CHEBI:35924"/>
        <dbReference type="ChEBI" id="CHEBI:50058"/>
        <dbReference type="EC" id="1.11.1.24"/>
    </reaction>
</comment>
<gene>
    <name evidence="13" type="ORF">MARIT_0626</name>
</gene>
<keyword evidence="4" id="KW-0049">Antioxidant</keyword>
<evidence type="ECO:0000256" key="10">
    <source>
        <dbReference type="ARBA" id="ARBA00042639"/>
    </source>
</evidence>
<dbReference type="Proteomes" id="UP000231564">
    <property type="component" value="Chromosome MARIT"/>
</dbReference>
<dbReference type="SUPFAM" id="SSF52833">
    <property type="entry name" value="Thioredoxin-like"/>
    <property type="match status" value="1"/>
</dbReference>
<evidence type="ECO:0000256" key="9">
    <source>
        <dbReference type="ARBA" id="ARBA00038489"/>
    </source>
</evidence>
<evidence type="ECO:0000256" key="11">
    <source>
        <dbReference type="ARBA" id="ARBA00049091"/>
    </source>
</evidence>
<evidence type="ECO:0000256" key="4">
    <source>
        <dbReference type="ARBA" id="ARBA00022862"/>
    </source>
</evidence>
<dbReference type="GO" id="GO:0005737">
    <property type="term" value="C:cytoplasm"/>
    <property type="evidence" value="ECO:0007669"/>
    <property type="project" value="TreeGrafter"/>
</dbReference>
<dbReference type="InterPro" id="IPR050924">
    <property type="entry name" value="Peroxiredoxin_BCP/PrxQ"/>
</dbReference>
<comment type="similarity">
    <text evidence="9">Belongs to the peroxiredoxin family. BCP/PrxQ subfamily.</text>
</comment>
<dbReference type="GO" id="GO:0045454">
    <property type="term" value="P:cell redox homeostasis"/>
    <property type="evidence" value="ECO:0007669"/>
    <property type="project" value="TreeGrafter"/>
</dbReference>
<dbReference type="EMBL" id="LT634361">
    <property type="protein sequence ID" value="SFZ80507.1"/>
    <property type="molecule type" value="Genomic_DNA"/>
</dbReference>
<evidence type="ECO:0000313" key="14">
    <source>
        <dbReference type="Proteomes" id="UP000231564"/>
    </source>
</evidence>
<dbReference type="PANTHER" id="PTHR42801:SF7">
    <property type="entry name" value="SLL1159 PROTEIN"/>
    <property type="match status" value="1"/>
</dbReference>
<dbReference type="PROSITE" id="PS51352">
    <property type="entry name" value="THIOREDOXIN_2"/>
    <property type="match status" value="1"/>
</dbReference>
<evidence type="ECO:0000256" key="3">
    <source>
        <dbReference type="ARBA" id="ARBA00022559"/>
    </source>
</evidence>
<evidence type="ECO:0000313" key="13">
    <source>
        <dbReference type="EMBL" id="SFZ80507.1"/>
    </source>
</evidence>
<dbReference type="GO" id="GO:0034599">
    <property type="term" value="P:cellular response to oxidative stress"/>
    <property type="evidence" value="ECO:0007669"/>
    <property type="project" value="TreeGrafter"/>
</dbReference>
<reference evidence="13 14" key="1">
    <citation type="submission" date="2016-11" db="EMBL/GenBank/DDBJ databases">
        <authorList>
            <person name="Jaros S."/>
            <person name="Januszkiewicz K."/>
            <person name="Wedrychowicz H."/>
        </authorList>
    </citation>
    <scope>NUCLEOTIDE SEQUENCE [LARGE SCALE GENOMIC DNA]</scope>
    <source>
        <strain evidence="13">NCIMB 2154T</strain>
    </source>
</reference>
<dbReference type="Pfam" id="PF00578">
    <property type="entry name" value="AhpC-TSA"/>
    <property type="match status" value="1"/>
</dbReference>
<evidence type="ECO:0000256" key="2">
    <source>
        <dbReference type="ARBA" id="ARBA00013017"/>
    </source>
</evidence>